<evidence type="ECO:0000259" key="1">
    <source>
        <dbReference type="PROSITE" id="PS51186"/>
    </source>
</evidence>
<proteinExistence type="predicted"/>
<feature type="domain" description="N-acetyltransferase" evidence="1">
    <location>
        <begin position="2"/>
        <end position="166"/>
    </location>
</feature>
<dbReference type="Pfam" id="PF00583">
    <property type="entry name" value="Acetyltransf_1"/>
    <property type="match status" value="1"/>
</dbReference>
<dbReference type="OrthoDB" id="7305308at2759"/>
<gene>
    <name evidence="2" type="ORF">MCOS_LOCUS8434</name>
</gene>
<accession>A0A0R3UL94</accession>
<dbReference type="WBParaSite" id="MCU_005954-RA">
    <property type="protein sequence ID" value="MCU_005954-RA"/>
    <property type="gene ID" value="MCU_005954"/>
</dbReference>
<dbReference type="EMBL" id="UXSR01005510">
    <property type="protein sequence ID" value="VDD82431.1"/>
    <property type="molecule type" value="Genomic_DNA"/>
</dbReference>
<protein>
    <submittedName>
        <fullName evidence="4">N-acetyltransferase domain-containing protein</fullName>
    </submittedName>
</protein>
<dbReference type="GO" id="GO:0016747">
    <property type="term" value="F:acyltransferase activity, transferring groups other than amino-acyl groups"/>
    <property type="evidence" value="ECO:0007669"/>
    <property type="project" value="InterPro"/>
</dbReference>
<dbReference type="SUPFAM" id="SSF55729">
    <property type="entry name" value="Acyl-CoA N-acyltransferases (Nat)"/>
    <property type="match status" value="1"/>
</dbReference>
<dbReference type="Proteomes" id="UP000267029">
    <property type="component" value="Unassembled WGS sequence"/>
</dbReference>
<keyword evidence="3" id="KW-1185">Reference proteome</keyword>
<dbReference type="CDD" id="cd04301">
    <property type="entry name" value="NAT_SF"/>
    <property type="match status" value="1"/>
</dbReference>
<dbReference type="AlphaFoldDB" id="A0A0R3UL94"/>
<name>A0A0R3UL94_MESCO</name>
<dbReference type="InterPro" id="IPR016181">
    <property type="entry name" value="Acyl_CoA_acyltransferase"/>
</dbReference>
<reference evidence="4" key="2">
    <citation type="submission" date="2019-11" db="UniProtKB">
        <authorList>
            <consortium name="WormBaseParasite"/>
        </authorList>
    </citation>
    <scope>IDENTIFICATION</scope>
</reference>
<sequence length="382" mass="43368">MFSIRSSCDDDCDKIYEQTRKLFSEHQNQGQDTRLTLETFRDLHRDCFVQFRVLTVNNGTEEEVIGYIAFTEDMDLNFGGCGIYVDQLYICEGFRGKGQGRRLMEVVKTEARRVSAKYVKLFFQKNGVREAIYSHLGFHNVSTSQPFIKFFEVYGPKDMMARFNVDVNQLVEANVRTVFVKPGIEMLKYHEAIDSTDGYGQLALSFSLGSQNAEDKHPAAQLIVVIKHSVRLHSLPGLFETLTLKRVLSHQGISIDDAPMKLWSQISTCNANEGITNPDLFICAFVEQPSVCCWLGRMVTFCNFVGDLRVISVDLLVHRIRSWSPKWGPVLGVNFEISQGESENTECTNHLIALLNSLGIREDASWNCTVLTQEKFARDADE</sequence>
<reference evidence="2 3" key="1">
    <citation type="submission" date="2018-10" db="EMBL/GenBank/DDBJ databases">
        <authorList>
            <consortium name="Pathogen Informatics"/>
        </authorList>
    </citation>
    <scope>NUCLEOTIDE SEQUENCE [LARGE SCALE GENOMIC DNA]</scope>
</reference>
<dbReference type="InterPro" id="IPR000182">
    <property type="entry name" value="GNAT_dom"/>
</dbReference>
<evidence type="ECO:0000313" key="3">
    <source>
        <dbReference type="Proteomes" id="UP000267029"/>
    </source>
</evidence>
<dbReference type="PROSITE" id="PS51186">
    <property type="entry name" value="GNAT"/>
    <property type="match status" value="1"/>
</dbReference>
<dbReference type="Gene3D" id="3.40.630.30">
    <property type="match status" value="1"/>
</dbReference>
<evidence type="ECO:0000313" key="2">
    <source>
        <dbReference type="EMBL" id="VDD82431.1"/>
    </source>
</evidence>
<organism evidence="2 3">
    <name type="scientific">Mesocestoides corti</name>
    <name type="common">Flatworm</name>
    <dbReference type="NCBI Taxonomy" id="53468"/>
    <lineage>
        <taxon>Eukaryota</taxon>
        <taxon>Metazoa</taxon>
        <taxon>Spiralia</taxon>
        <taxon>Lophotrochozoa</taxon>
        <taxon>Platyhelminthes</taxon>
        <taxon>Cestoda</taxon>
        <taxon>Eucestoda</taxon>
        <taxon>Cyclophyllidea</taxon>
        <taxon>Mesocestoididae</taxon>
        <taxon>Mesocestoides</taxon>
    </lineage>
</organism>
<evidence type="ECO:0000313" key="4">
    <source>
        <dbReference type="WBParaSite" id="MCU_005954-RA"/>
    </source>
</evidence>